<organism evidence="1 2">
    <name type="scientific">Truepera radiovictrix (strain DSM 17093 / CIP 108686 / LMG 22925 / RQ-24)</name>
    <dbReference type="NCBI Taxonomy" id="649638"/>
    <lineage>
        <taxon>Bacteria</taxon>
        <taxon>Thermotogati</taxon>
        <taxon>Deinococcota</taxon>
        <taxon>Deinococci</taxon>
        <taxon>Trueperales</taxon>
        <taxon>Trueperaceae</taxon>
        <taxon>Truepera</taxon>
    </lineage>
</organism>
<dbReference type="EMBL" id="CP002049">
    <property type="protein sequence ID" value="ADI14960.1"/>
    <property type="molecule type" value="Genomic_DNA"/>
</dbReference>
<proteinExistence type="predicted"/>
<name>D7CQH6_TRURR</name>
<reference evidence="1 2" key="2">
    <citation type="journal article" date="2011" name="Stand. Genomic Sci.">
        <title>Complete genome sequence of Truepera radiovictrix type strain (RQ-24).</title>
        <authorList>
            <person name="Ivanova N."/>
            <person name="Rohde C."/>
            <person name="Munk C."/>
            <person name="Nolan M."/>
            <person name="Lucas S."/>
            <person name="Del Rio T.G."/>
            <person name="Tice H."/>
            <person name="Deshpande S."/>
            <person name="Cheng J.F."/>
            <person name="Tapia R."/>
            <person name="Han C."/>
            <person name="Goodwin L."/>
            <person name="Pitluck S."/>
            <person name="Liolios K."/>
            <person name="Mavromatis K."/>
            <person name="Mikhailova N."/>
            <person name="Pati A."/>
            <person name="Chen A."/>
            <person name="Palaniappan K."/>
            <person name="Land M."/>
            <person name="Hauser L."/>
            <person name="Chang Y.J."/>
            <person name="Jeffries C.D."/>
            <person name="Brambilla E."/>
            <person name="Rohde M."/>
            <person name="Goker M."/>
            <person name="Tindall B.J."/>
            <person name="Woyke T."/>
            <person name="Bristow J."/>
            <person name="Eisen J.A."/>
            <person name="Markowitz V."/>
            <person name="Hugenholtz P."/>
            <person name="Kyrpides N.C."/>
            <person name="Klenk H.P."/>
            <person name="Lapidus A."/>
        </authorList>
    </citation>
    <scope>NUCLEOTIDE SEQUENCE [LARGE SCALE GENOMIC DNA]</scope>
    <source>
        <strain evidence="2">DSM 17093 / CIP 108686 / LMG 22925 / RQ-24</strain>
    </source>
</reference>
<dbReference type="STRING" id="649638.Trad_1844"/>
<sequence length="1095" mass="122061">MNDARFRHPPMDNRIIPFWFWNGALDDAELVRHIAAMAEGGVGGFFICARQGLGVPYLSEAWFERVVLAVQEAAARGLSVWLYDEYPYPSGVAGGEVLLEHPDAKHTLLRVHERTVSGPQPLRLELPWGRVLAAKAVPIKETGRLGWDEATDLRQHIGTLQTESVFQKTGLTAYNQKRFFTYRPTKVLSWTVPHGRWRVVTALEEELSDFKYYGTYVDPCHEGAVETFLKLTHRRYAEVLGAHFGGTIKGFFTDETGFLGALPWTRRLAPFFREHWGYALHEHLPALLDAKHPEAARVRYHYFQSLHLLLQESYHRRLRAWGDTHGLLYVAETPAARMATVRHSTLPGGDSAHEKAGRPLAEVLSAVALSLRHNPKMVSSLARQLGAKRALTECFHSVGWSMTLQDAKWMLDRLAALGINVFNVHAFFYTLDGLTKYDAPPSLFLQNPYWPHFRQFADYAARLAYALSQGEAEVRVALLDPVSSLWAHLGNPFHAFEYVGDDEVERERLEQLKGDWAYLGVTLLTHHVDFDHLDPELLGEAEVSGGSLHLGNARYTVLVLPPMTNLEGAAWRTLQRFLRAGGTVIALGLLPSEVIDEGQGIEEEMLALFGLDASPQTAYWQGAPYPTRSQRGRQGALFIPSSGSLVRTGAGDVLCNLLEQHVPTRFRLEPLDGLDNSFLLHHRALPDGRQLLFVAHQEATERNVRLHVMLEASAWQVEELDLASGEVTPVATEEAGRSVPLTFAPYQARLLRFCSATCKAERTESTGVKGASAVDAQPWALELGPADTWSITALAPNVLRLGTFELALEPGGPDEANGAAPPPPKHLTWHRVTTKTLIDQGADLAGTYGERLPVAFHQMFGTPMKTGLAYPLTCWYRCTFYVDEAPTDAALLMDESAISGAFTLLLNGQRLDRTVFAPHTHYDHHNRRCAVAPLLVRGSNTLLLRLEARRDWDGLVEPLYVTGSFGVYLDGPHAPRIGRAPERAETCKGGFKGFPYFAGTLSLTRQVSLERLPDRGAFTLELPRWCEPYHEVAEVLVNGRSLGVRCWSPYRFTGSTALLKTGVNWVELRLTNTLVGMLEGSYFDHETHRVVPYSG</sequence>
<dbReference type="Pfam" id="PF17132">
    <property type="entry name" value="Glyco_hydro_106"/>
    <property type="match status" value="1"/>
</dbReference>
<evidence type="ECO:0000313" key="2">
    <source>
        <dbReference type="Proteomes" id="UP000000379"/>
    </source>
</evidence>
<dbReference type="SUPFAM" id="SSF49785">
    <property type="entry name" value="Galactose-binding domain-like"/>
    <property type="match status" value="1"/>
</dbReference>
<gene>
    <name evidence="1" type="ordered locus">Trad_1844</name>
</gene>
<dbReference type="InterPro" id="IPR008979">
    <property type="entry name" value="Galactose-bd-like_sf"/>
</dbReference>
<dbReference type="KEGG" id="tra:Trad_1844"/>
<dbReference type="PANTHER" id="PTHR36848:SF2">
    <property type="entry name" value="SECRETED PROTEIN"/>
    <property type="match status" value="1"/>
</dbReference>
<dbReference type="InterPro" id="IPR053161">
    <property type="entry name" value="Ulvan_degrading_GH"/>
</dbReference>
<dbReference type="RefSeq" id="WP_013178326.1">
    <property type="nucleotide sequence ID" value="NC_014221.1"/>
</dbReference>
<dbReference type="PANTHER" id="PTHR36848">
    <property type="entry name" value="DNA-BINDING PROTEIN (PUTATIVE SECRETED PROTEIN)-RELATED"/>
    <property type="match status" value="1"/>
</dbReference>
<dbReference type="AlphaFoldDB" id="D7CQH6"/>
<dbReference type="Gene3D" id="3.40.50.880">
    <property type="match status" value="1"/>
</dbReference>
<accession>D7CQH6</accession>
<reference evidence="2" key="1">
    <citation type="submission" date="2010-05" db="EMBL/GenBank/DDBJ databases">
        <title>The complete genome of Truepera radiovictris DSM 17093.</title>
        <authorList>
            <consortium name="US DOE Joint Genome Institute (JGI-PGF)"/>
            <person name="Lucas S."/>
            <person name="Copeland A."/>
            <person name="Lapidus A."/>
            <person name="Glavina del Rio T."/>
            <person name="Dalin E."/>
            <person name="Tice H."/>
            <person name="Bruce D."/>
            <person name="Goodwin L."/>
            <person name="Pitluck S."/>
            <person name="Kyrpides N."/>
            <person name="Mavromatis K."/>
            <person name="Ovchinnikova G."/>
            <person name="Munk A.C."/>
            <person name="Detter J.C."/>
            <person name="Han C."/>
            <person name="Tapia R."/>
            <person name="Land M."/>
            <person name="Hauser L."/>
            <person name="Markowitz V."/>
            <person name="Cheng J.-F."/>
            <person name="Hugenholtz P."/>
            <person name="Woyke T."/>
            <person name="Wu D."/>
            <person name="Tindall B."/>
            <person name="Pomrenke H.G."/>
            <person name="Brambilla E."/>
            <person name="Klenk H.-P."/>
            <person name="Eisen J.A."/>
        </authorList>
    </citation>
    <scope>NUCLEOTIDE SEQUENCE [LARGE SCALE GENOMIC DNA]</scope>
    <source>
        <strain evidence="2">DSM 17093 / CIP 108686 / LMG 22925 / RQ-24</strain>
    </source>
</reference>
<dbReference type="Gene3D" id="2.60.120.260">
    <property type="entry name" value="Galactose-binding domain-like"/>
    <property type="match status" value="1"/>
</dbReference>
<dbReference type="eggNOG" id="COG3250">
    <property type="taxonomic scope" value="Bacteria"/>
</dbReference>
<protein>
    <recommendedName>
        <fullName evidence="3">Glycoside hydrolase family 2 sugar binding protein</fullName>
    </recommendedName>
</protein>
<evidence type="ECO:0008006" key="3">
    <source>
        <dbReference type="Google" id="ProtNLM"/>
    </source>
</evidence>
<keyword evidence="2" id="KW-1185">Reference proteome</keyword>
<dbReference type="InterPro" id="IPR029062">
    <property type="entry name" value="Class_I_gatase-like"/>
</dbReference>
<evidence type="ECO:0000313" key="1">
    <source>
        <dbReference type="EMBL" id="ADI14960.1"/>
    </source>
</evidence>
<dbReference type="Proteomes" id="UP000000379">
    <property type="component" value="Chromosome"/>
</dbReference>
<dbReference type="HOGENOM" id="CLU_010993_0_0_0"/>
<dbReference type="OrthoDB" id="9761519at2"/>